<keyword evidence="2" id="KW-1185">Reference proteome</keyword>
<reference evidence="2" key="1">
    <citation type="journal article" date="2019" name="Int. J. Syst. Evol. Microbiol.">
        <title>The Global Catalogue of Microorganisms (GCM) 10K type strain sequencing project: providing services to taxonomists for standard genome sequencing and annotation.</title>
        <authorList>
            <consortium name="The Broad Institute Genomics Platform"/>
            <consortium name="The Broad Institute Genome Sequencing Center for Infectious Disease"/>
            <person name="Wu L."/>
            <person name="Ma J."/>
        </authorList>
    </citation>
    <scope>NUCLEOTIDE SEQUENCE [LARGE SCALE GENOMIC DNA]</scope>
    <source>
        <strain evidence="2">CGMCC 4.7367</strain>
    </source>
</reference>
<organism evidence="1 2">
    <name type="scientific">Lentzea cavernae</name>
    <dbReference type="NCBI Taxonomy" id="2020703"/>
    <lineage>
        <taxon>Bacteria</taxon>
        <taxon>Bacillati</taxon>
        <taxon>Actinomycetota</taxon>
        <taxon>Actinomycetes</taxon>
        <taxon>Pseudonocardiales</taxon>
        <taxon>Pseudonocardiaceae</taxon>
        <taxon>Lentzea</taxon>
    </lineage>
</organism>
<proteinExistence type="predicted"/>
<dbReference type="Proteomes" id="UP000605568">
    <property type="component" value="Unassembled WGS sequence"/>
</dbReference>
<dbReference type="EMBL" id="BNAR01000004">
    <property type="protein sequence ID" value="GHH40303.1"/>
    <property type="molecule type" value="Genomic_DNA"/>
</dbReference>
<dbReference type="RefSeq" id="WP_191298832.1">
    <property type="nucleotide sequence ID" value="NZ_BNAR01000004.1"/>
</dbReference>
<evidence type="ECO:0000313" key="1">
    <source>
        <dbReference type="EMBL" id="GHH40303.1"/>
    </source>
</evidence>
<accession>A0ABQ3MD12</accession>
<evidence type="ECO:0008006" key="3">
    <source>
        <dbReference type="Google" id="ProtNLM"/>
    </source>
</evidence>
<evidence type="ECO:0000313" key="2">
    <source>
        <dbReference type="Proteomes" id="UP000605568"/>
    </source>
</evidence>
<sequence>MTAVADESVRITATCVLVNVRDAGVTAVRWAAGCAEALGVDMVVHTATRHDPAHVDVAALLAGRPDLNVHVERRDCCPSERGEGALVVLSRSRALAVPPLAGRELRDVVVVGGPAAAIAGRFGVVTAVADRVGGEGVLRRATALCRVRGATRLRVLARPSGPRSGGWLDSAADLVHEACPDVIVELAREARSVDEETRLFPSDLLVVSGRERGPGEGLQPDARAALHQARCPVLFSCS</sequence>
<name>A0ABQ3MD12_9PSEU</name>
<gene>
    <name evidence="1" type="ORF">GCM10017774_33470</name>
</gene>
<protein>
    <recommendedName>
        <fullName evidence="3">Universal stress protein family protein</fullName>
    </recommendedName>
</protein>
<comment type="caution">
    <text evidence="1">The sequence shown here is derived from an EMBL/GenBank/DDBJ whole genome shotgun (WGS) entry which is preliminary data.</text>
</comment>